<organism evidence="1 2">
    <name type="scientific">Scylla paramamosain</name>
    <name type="common">Mud crab</name>
    <dbReference type="NCBI Taxonomy" id="85552"/>
    <lineage>
        <taxon>Eukaryota</taxon>
        <taxon>Metazoa</taxon>
        <taxon>Ecdysozoa</taxon>
        <taxon>Arthropoda</taxon>
        <taxon>Crustacea</taxon>
        <taxon>Multicrustacea</taxon>
        <taxon>Malacostraca</taxon>
        <taxon>Eumalacostraca</taxon>
        <taxon>Eucarida</taxon>
        <taxon>Decapoda</taxon>
        <taxon>Pleocyemata</taxon>
        <taxon>Brachyura</taxon>
        <taxon>Eubrachyura</taxon>
        <taxon>Portunoidea</taxon>
        <taxon>Portunidae</taxon>
        <taxon>Portuninae</taxon>
        <taxon>Scylla</taxon>
    </lineage>
</organism>
<evidence type="ECO:0000313" key="1">
    <source>
        <dbReference type="EMBL" id="KAK8394661.1"/>
    </source>
</evidence>
<comment type="caution">
    <text evidence="1">The sequence shown here is derived from an EMBL/GenBank/DDBJ whole genome shotgun (WGS) entry which is preliminary data.</text>
</comment>
<keyword evidence="2" id="KW-1185">Reference proteome</keyword>
<protein>
    <submittedName>
        <fullName evidence="1">Uncharacterized protein</fullName>
    </submittedName>
</protein>
<dbReference type="Proteomes" id="UP001487740">
    <property type="component" value="Unassembled WGS sequence"/>
</dbReference>
<dbReference type="EMBL" id="JARAKH010000018">
    <property type="protein sequence ID" value="KAK8394661.1"/>
    <property type="molecule type" value="Genomic_DNA"/>
</dbReference>
<dbReference type="AlphaFoldDB" id="A0AAW0U553"/>
<reference evidence="1 2" key="1">
    <citation type="submission" date="2023-03" db="EMBL/GenBank/DDBJ databases">
        <title>High-quality genome of Scylla paramamosain provides insights in environmental adaptation.</title>
        <authorList>
            <person name="Zhang L."/>
        </authorList>
    </citation>
    <scope>NUCLEOTIDE SEQUENCE [LARGE SCALE GENOMIC DNA]</scope>
    <source>
        <strain evidence="1">LZ_2023a</strain>
        <tissue evidence="1">Muscle</tissue>
    </source>
</reference>
<proteinExistence type="predicted"/>
<sequence length="141" mass="16187">MEKKEEKEEEEEEVVVQVEKDLLASLPVWATLKKPERRSRHSLPRRDWRAVDGARSCNCCSGLENLKKTKASSLDKAAVTLRSILWLPDDLAATVCLGAAWWYLGKNVREFRCSQTSTEYKQASPCTEHRQAAPKRHEYAR</sequence>
<name>A0AAW0U553_SCYPA</name>
<accession>A0AAW0U553</accession>
<gene>
    <name evidence="1" type="ORF">O3P69_005852</name>
</gene>
<evidence type="ECO:0000313" key="2">
    <source>
        <dbReference type="Proteomes" id="UP001487740"/>
    </source>
</evidence>